<gene>
    <name evidence="2" type="ORF">D5H78_06625</name>
</gene>
<evidence type="ECO:0000313" key="3">
    <source>
        <dbReference type="Proteomes" id="UP000265614"/>
    </source>
</evidence>
<dbReference type="EMBL" id="QZEZ01000002">
    <property type="protein sequence ID" value="RJK96916.1"/>
    <property type="molecule type" value="Genomic_DNA"/>
</dbReference>
<reference evidence="2 3" key="1">
    <citation type="submission" date="2018-09" db="EMBL/GenBank/DDBJ databases">
        <title>YIM 75000 draft genome.</title>
        <authorList>
            <person name="Tang S."/>
            <person name="Feng Y."/>
        </authorList>
    </citation>
    <scope>NUCLEOTIDE SEQUENCE [LARGE SCALE GENOMIC DNA]</scope>
    <source>
        <strain evidence="2 3">YIM 75000</strain>
    </source>
</reference>
<sequence length="71" mass="8011">MATSWTWRYETPEGAEVDDPGLPREGFPTQADAESWLGETWRELRERGVAQVVLREDGRTVYGPMSLDPAS</sequence>
<dbReference type="RefSeq" id="WP_119949632.1">
    <property type="nucleotide sequence ID" value="NZ_QZEZ01000002.1"/>
</dbReference>
<evidence type="ECO:0008006" key="4">
    <source>
        <dbReference type="Google" id="ProtNLM"/>
    </source>
</evidence>
<dbReference type="Proteomes" id="UP000265614">
    <property type="component" value="Unassembled WGS sequence"/>
</dbReference>
<comment type="caution">
    <text evidence="2">The sequence shown here is derived from an EMBL/GenBank/DDBJ whole genome shotgun (WGS) entry which is preliminary data.</text>
</comment>
<accession>A0A3A3ZL84</accession>
<keyword evidence="3" id="KW-1185">Reference proteome</keyword>
<name>A0A3A3ZL84_9ACTN</name>
<evidence type="ECO:0000256" key="1">
    <source>
        <dbReference type="SAM" id="MobiDB-lite"/>
    </source>
</evidence>
<feature type="region of interest" description="Disordered" evidence="1">
    <location>
        <begin position="1"/>
        <end position="24"/>
    </location>
</feature>
<dbReference type="OrthoDB" id="3214648at2"/>
<protein>
    <recommendedName>
        <fullName evidence="4">DUF2188 domain-containing protein</fullName>
    </recommendedName>
</protein>
<evidence type="ECO:0000313" key="2">
    <source>
        <dbReference type="EMBL" id="RJK96916.1"/>
    </source>
</evidence>
<proteinExistence type="predicted"/>
<dbReference type="AlphaFoldDB" id="A0A3A3ZL84"/>
<organism evidence="2 3">
    <name type="scientific">Vallicoccus soli</name>
    <dbReference type="NCBI Taxonomy" id="2339232"/>
    <lineage>
        <taxon>Bacteria</taxon>
        <taxon>Bacillati</taxon>
        <taxon>Actinomycetota</taxon>
        <taxon>Actinomycetes</taxon>
        <taxon>Motilibacterales</taxon>
        <taxon>Vallicoccaceae</taxon>
        <taxon>Vallicoccus</taxon>
    </lineage>
</organism>